<sequence>MALNLGKRLFEFLQANPDISYTARDIAQSIFEQFPNECAEKKAASTADYIKTDGDLVQQLVAEISGSRPRWQKQHPQLKTTEGRPRRYYWTEKNASEEVDSAEEIIAASDNALLQVSSITAKPVLKLSEHDLYVKLMDYLKVEHTVFSCRIDEKRSSNTSGSGANEWLHPDIVGLEDLSYGWHRELRDCVSVLAERRARLWSFEVKLLINRSNVRKSYFQTVSNSSWAHLGYLVASTVEGDGTMKELRMLAATHGIGVIQLDSENPTESQILIPARERPDIDWDMCNRLTEENSDFVSYIERVKHFHQTGKLNENDWK</sequence>
<evidence type="ECO:0000313" key="1">
    <source>
        <dbReference type="EMBL" id="ASF46209.1"/>
    </source>
</evidence>
<reference evidence="1 2" key="1">
    <citation type="submission" date="2017-06" db="EMBL/GenBank/DDBJ databases">
        <title>Genome Sequencing of the methanotroph Methylovulum psychrotolerants str. HV10-M2 isolated from a high-altitude environment.</title>
        <authorList>
            <person name="Mateos-Rivera A."/>
        </authorList>
    </citation>
    <scope>NUCLEOTIDE SEQUENCE [LARGE SCALE GENOMIC DNA]</scope>
    <source>
        <strain evidence="1 2">HV10_M2</strain>
    </source>
</reference>
<organism evidence="1 2">
    <name type="scientific">Methylovulum psychrotolerans</name>
    <dbReference type="NCBI Taxonomy" id="1704499"/>
    <lineage>
        <taxon>Bacteria</taxon>
        <taxon>Pseudomonadati</taxon>
        <taxon>Pseudomonadota</taxon>
        <taxon>Gammaproteobacteria</taxon>
        <taxon>Methylococcales</taxon>
        <taxon>Methylococcaceae</taxon>
        <taxon>Methylovulum</taxon>
    </lineage>
</organism>
<dbReference type="OrthoDB" id="5289528at2"/>
<evidence type="ECO:0000313" key="2">
    <source>
        <dbReference type="Proteomes" id="UP000197019"/>
    </source>
</evidence>
<dbReference type="KEGG" id="mpsy:CEK71_09005"/>
<name>A0A1Z4BY80_9GAMM</name>
<gene>
    <name evidence="1" type="ORF">CEK71_09005</name>
</gene>
<dbReference type="RefSeq" id="WP_088619083.1">
    <property type="nucleotide sequence ID" value="NZ_CP022129.1"/>
</dbReference>
<dbReference type="AlphaFoldDB" id="A0A1Z4BY80"/>
<dbReference type="Proteomes" id="UP000197019">
    <property type="component" value="Chromosome"/>
</dbReference>
<dbReference type="EMBL" id="CP022129">
    <property type="protein sequence ID" value="ASF46209.1"/>
    <property type="molecule type" value="Genomic_DNA"/>
</dbReference>
<keyword evidence="2" id="KW-1185">Reference proteome</keyword>
<proteinExistence type="predicted"/>
<accession>A0A1Z4BY80</accession>
<protein>
    <submittedName>
        <fullName evidence="1">HrgA protein</fullName>
    </submittedName>
</protein>